<evidence type="ECO:0008006" key="3">
    <source>
        <dbReference type="Google" id="ProtNLM"/>
    </source>
</evidence>
<dbReference type="Pfam" id="PF20242">
    <property type="entry name" value="Emfourin"/>
    <property type="match status" value="1"/>
</dbReference>
<dbReference type="RefSeq" id="WP_344638508.1">
    <property type="nucleotide sequence ID" value="NZ_BAAATR010000022.1"/>
</dbReference>
<evidence type="ECO:0000313" key="2">
    <source>
        <dbReference type="Proteomes" id="UP001500305"/>
    </source>
</evidence>
<dbReference type="Proteomes" id="UP001500305">
    <property type="component" value="Unassembled WGS sequence"/>
</dbReference>
<accession>A0ABP5RCN7</accession>
<dbReference type="EMBL" id="BAAATR010000022">
    <property type="protein sequence ID" value="GAA2258151.1"/>
    <property type="molecule type" value="Genomic_DNA"/>
</dbReference>
<protein>
    <recommendedName>
        <fullName evidence="3">Metalloprotease</fullName>
    </recommendedName>
</protein>
<sequence length="95" mass="10116">MRIQVTRTGGLAGRTQRAALDTADRPDAPHVHALAREAVAGGLRTPSCGVPDGFRYEITVDGRTVYCADPKLTDAQHELVSLVLREGVPQPGLAK</sequence>
<proteinExistence type="predicted"/>
<reference evidence="2" key="1">
    <citation type="journal article" date="2019" name="Int. J. Syst. Evol. Microbiol.">
        <title>The Global Catalogue of Microorganisms (GCM) 10K type strain sequencing project: providing services to taxonomists for standard genome sequencing and annotation.</title>
        <authorList>
            <consortium name="The Broad Institute Genomics Platform"/>
            <consortium name="The Broad Institute Genome Sequencing Center for Infectious Disease"/>
            <person name="Wu L."/>
            <person name="Ma J."/>
        </authorList>
    </citation>
    <scope>NUCLEOTIDE SEQUENCE [LARGE SCALE GENOMIC DNA]</scope>
    <source>
        <strain evidence="2">JCM 7356</strain>
    </source>
</reference>
<organism evidence="1 2">
    <name type="scientific">Kitasatospora cystarginea</name>
    <dbReference type="NCBI Taxonomy" id="58350"/>
    <lineage>
        <taxon>Bacteria</taxon>
        <taxon>Bacillati</taxon>
        <taxon>Actinomycetota</taxon>
        <taxon>Actinomycetes</taxon>
        <taxon>Kitasatosporales</taxon>
        <taxon>Streptomycetaceae</taxon>
        <taxon>Kitasatospora</taxon>
    </lineage>
</organism>
<keyword evidence="2" id="KW-1185">Reference proteome</keyword>
<dbReference type="InterPro" id="IPR049457">
    <property type="entry name" value="Emfourin"/>
</dbReference>
<name>A0ABP5RCN7_9ACTN</name>
<comment type="caution">
    <text evidence="1">The sequence shown here is derived from an EMBL/GenBank/DDBJ whole genome shotgun (WGS) entry which is preliminary data.</text>
</comment>
<gene>
    <name evidence="1" type="ORF">GCM10010430_47490</name>
</gene>
<evidence type="ECO:0000313" key="1">
    <source>
        <dbReference type="EMBL" id="GAA2258151.1"/>
    </source>
</evidence>